<dbReference type="InterPro" id="IPR037518">
    <property type="entry name" value="MPN"/>
</dbReference>
<evidence type="ECO:0000259" key="6">
    <source>
        <dbReference type="PROSITE" id="PS50249"/>
    </source>
</evidence>
<accession>A0A7U4GBW8</accession>
<reference evidence="7 8" key="1">
    <citation type="submission" date="2017-11" db="EMBL/GenBank/DDBJ databases">
        <title>The complete genome sequence and comparative genome analysis of Yersinia enterocolitica strain LC20.</title>
        <authorList>
            <person name="Shi G."/>
            <person name="Su M."/>
            <person name="Liang J."/>
            <person name="Gu W."/>
            <person name="Xiao Y."/>
            <person name="Zhang Z."/>
            <person name="Qiu H."/>
            <person name="Duan R."/>
            <person name="Zhang Z."/>
            <person name="Li Y."/>
            <person name="Zhang X."/>
            <person name="Ling Y."/>
            <person name="Song L."/>
            <person name="Chen M."/>
            <person name="Zhao Y."/>
            <person name="Wu J."/>
            <person name="Jing H."/>
            <person name="Xiao J."/>
            <person name="Wang X."/>
        </authorList>
    </citation>
    <scope>NUCLEOTIDE SEQUENCE [LARGE SCALE GENOMIC DNA]</scope>
    <source>
        <strain evidence="7 8">LC20</strain>
    </source>
</reference>
<dbReference type="Pfam" id="PF04002">
    <property type="entry name" value="RadC"/>
    <property type="match status" value="1"/>
</dbReference>
<dbReference type="PANTHER" id="PTHR30471:SF3">
    <property type="entry name" value="UPF0758 PROTEIN YEES-RELATED"/>
    <property type="match status" value="1"/>
</dbReference>
<evidence type="ECO:0000256" key="3">
    <source>
        <dbReference type="ARBA" id="ARBA00022801"/>
    </source>
</evidence>
<dbReference type="PROSITE" id="PS01302">
    <property type="entry name" value="UPF0758"/>
    <property type="match status" value="1"/>
</dbReference>
<feature type="domain" description="MPN" evidence="6">
    <location>
        <begin position="35"/>
        <end position="157"/>
    </location>
</feature>
<keyword evidence="1" id="KW-0645">Protease</keyword>
<dbReference type="GO" id="GO:0006508">
    <property type="term" value="P:proteolysis"/>
    <property type="evidence" value="ECO:0007669"/>
    <property type="project" value="UniProtKB-KW"/>
</dbReference>
<evidence type="ECO:0000256" key="1">
    <source>
        <dbReference type="ARBA" id="ARBA00022670"/>
    </source>
</evidence>
<proteinExistence type="predicted"/>
<dbReference type="GO" id="GO:0008237">
    <property type="term" value="F:metallopeptidase activity"/>
    <property type="evidence" value="ECO:0007669"/>
    <property type="project" value="UniProtKB-KW"/>
</dbReference>
<dbReference type="NCBIfam" id="TIGR00608">
    <property type="entry name" value="radc"/>
    <property type="match status" value="1"/>
</dbReference>
<gene>
    <name evidence="7" type="ORF">LC20_00082</name>
</gene>
<evidence type="ECO:0000313" key="8">
    <source>
        <dbReference type="Proteomes" id="UP000230961"/>
    </source>
</evidence>
<keyword evidence="3" id="KW-0378">Hydrolase</keyword>
<dbReference type="AlphaFoldDB" id="A0A7U4GBW8"/>
<dbReference type="PANTHER" id="PTHR30471">
    <property type="entry name" value="DNA REPAIR PROTEIN RADC"/>
    <property type="match status" value="1"/>
</dbReference>
<dbReference type="EMBL" id="CP007448">
    <property type="protein sequence ID" value="AHM71338.1"/>
    <property type="molecule type" value="Genomic_DNA"/>
</dbReference>
<evidence type="ECO:0000256" key="2">
    <source>
        <dbReference type="ARBA" id="ARBA00022723"/>
    </source>
</evidence>
<dbReference type="Proteomes" id="UP000230961">
    <property type="component" value="Chromosome"/>
</dbReference>
<dbReference type="CDD" id="cd08071">
    <property type="entry name" value="MPN_DUF2466"/>
    <property type="match status" value="1"/>
</dbReference>
<evidence type="ECO:0000256" key="5">
    <source>
        <dbReference type="ARBA" id="ARBA00023049"/>
    </source>
</evidence>
<name>A0A7U4GBW8_YEREN</name>
<evidence type="ECO:0000313" key="7">
    <source>
        <dbReference type="EMBL" id="AHM71338.1"/>
    </source>
</evidence>
<dbReference type="InterPro" id="IPR025657">
    <property type="entry name" value="RadC_JAB"/>
</dbReference>
<dbReference type="GO" id="GO:0046872">
    <property type="term" value="F:metal ion binding"/>
    <property type="evidence" value="ECO:0007669"/>
    <property type="project" value="UniProtKB-KW"/>
</dbReference>
<keyword evidence="2" id="KW-0479">Metal-binding</keyword>
<dbReference type="InterPro" id="IPR020891">
    <property type="entry name" value="UPF0758_CS"/>
</dbReference>
<keyword evidence="5" id="KW-0482">Metalloprotease</keyword>
<sequence length="157" mass="17998">MSELILPPAFPVNEQRIIRRAMRLLEKYHRQPGEQFLDTSCTKSWLQLHLGRQEREVFVVLYLDNQHRLLEHETLFLGTINHTEVHPREIVKSALRHNAAAVILAHNHPSGITDASKADRTITSRIVNALTLVDIRVLDHFIIGDGDALSFAERGWL</sequence>
<dbReference type="InterPro" id="IPR001405">
    <property type="entry name" value="UPF0758"/>
</dbReference>
<dbReference type="Gene3D" id="3.40.140.10">
    <property type="entry name" value="Cytidine Deaminase, domain 2"/>
    <property type="match status" value="1"/>
</dbReference>
<organism evidence="7 8">
    <name type="scientific">Yersinia enterocolitica LC20</name>
    <dbReference type="NCBI Taxonomy" id="1443113"/>
    <lineage>
        <taxon>Bacteria</taxon>
        <taxon>Pseudomonadati</taxon>
        <taxon>Pseudomonadota</taxon>
        <taxon>Gammaproteobacteria</taxon>
        <taxon>Enterobacterales</taxon>
        <taxon>Yersiniaceae</taxon>
        <taxon>Yersinia</taxon>
    </lineage>
</organism>
<evidence type="ECO:0000256" key="4">
    <source>
        <dbReference type="ARBA" id="ARBA00022833"/>
    </source>
</evidence>
<keyword evidence="4" id="KW-0862">Zinc</keyword>
<dbReference type="KEGG" id="yel:LC20_00082"/>
<protein>
    <recommendedName>
        <fullName evidence="6">MPN domain-containing protein</fullName>
    </recommendedName>
</protein>
<dbReference type="PROSITE" id="PS50249">
    <property type="entry name" value="MPN"/>
    <property type="match status" value="1"/>
</dbReference>